<dbReference type="EMBL" id="JACXXP010000014">
    <property type="protein sequence ID" value="MBD3905402.1"/>
    <property type="molecule type" value="Genomic_DNA"/>
</dbReference>
<feature type="region of interest" description="Disordered" evidence="1">
    <location>
        <begin position="12"/>
        <end position="68"/>
    </location>
</feature>
<evidence type="ECO:0000256" key="1">
    <source>
        <dbReference type="SAM" id="MobiDB-lite"/>
    </source>
</evidence>
<dbReference type="Proteomes" id="UP001107960">
    <property type="component" value="Unassembled WGS sequence"/>
</dbReference>
<dbReference type="EMBL" id="JAJJML010000001">
    <property type="protein sequence ID" value="MCC9036873.1"/>
    <property type="molecule type" value="Genomic_DNA"/>
</dbReference>
<comment type="caution">
    <text evidence="3">The sequence shown here is derived from an EMBL/GenBank/DDBJ whole genome shotgun (WGS) entry which is preliminary data.</text>
</comment>
<reference evidence="3" key="1">
    <citation type="submission" date="2021-11" db="EMBL/GenBank/DDBJ databases">
        <title>Description of novel Chryseobacterium species.</title>
        <authorList>
            <person name="Saticioglu I.B."/>
            <person name="Ay H."/>
            <person name="Altun S."/>
            <person name="Duman M."/>
        </authorList>
    </citation>
    <scope>NUCLEOTIDE SEQUENCE</scope>
    <source>
        <strain evidence="3">C-39</strain>
    </source>
</reference>
<name>A0A9Q3UZJ0_9FLAO</name>
<gene>
    <name evidence="2" type="ORF">IEW27_12495</name>
    <name evidence="3" type="ORF">LNP80_21935</name>
</gene>
<dbReference type="RefSeq" id="WP_191179895.1">
    <property type="nucleotide sequence ID" value="NZ_JACXXP010000014.1"/>
</dbReference>
<reference evidence="4" key="2">
    <citation type="submission" date="2023-07" db="EMBL/GenBank/DDBJ databases">
        <title>Description of novel Chryseobacterium sp. strain C-2.</title>
        <authorList>
            <person name="Saticioglu I.B."/>
        </authorList>
    </citation>
    <scope>NUCLEOTIDE SEQUENCE [LARGE SCALE GENOMIC DNA]</scope>
    <source>
        <strain evidence="4">C-2</strain>
    </source>
</reference>
<reference evidence="2" key="3">
    <citation type="submission" date="2024-05" db="EMBL/GenBank/DDBJ databases">
        <title>Description of novel Chryseobacterium sp. strain C-2.</title>
        <authorList>
            <person name="Saticioglu I.B."/>
        </authorList>
    </citation>
    <scope>NUCLEOTIDE SEQUENCE</scope>
    <source>
        <strain evidence="2">C-2</strain>
    </source>
</reference>
<organism evidence="3 5">
    <name type="scientific">Chryseobacterium muglaense</name>
    <dbReference type="NCBI Taxonomy" id="2893752"/>
    <lineage>
        <taxon>Bacteria</taxon>
        <taxon>Pseudomonadati</taxon>
        <taxon>Bacteroidota</taxon>
        <taxon>Flavobacteriia</taxon>
        <taxon>Flavobacteriales</taxon>
        <taxon>Weeksellaceae</taxon>
        <taxon>Chryseobacterium group</taxon>
        <taxon>Chryseobacterium</taxon>
    </lineage>
</organism>
<feature type="compositionally biased region" description="Polar residues" evidence="1">
    <location>
        <begin position="19"/>
        <end position="38"/>
    </location>
</feature>
<keyword evidence="4" id="KW-1185">Reference proteome</keyword>
<protein>
    <submittedName>
        <fullName evidence="3">Uncharacterized protein</fullName>
    </submittedName>
</protein>
<feature type="compositionally biased region" description="Basic and acidic residues" evidence="1">
    <location>
        <begin position="55"/>
        <end position="68"/>
    </location>
</feature>
<dbReference type="AlphaFoldDB" id="A0A9Q3UZJ0"/>
<dbReference type="Proteomes" id="UP000603715">
    <property type="component" value="Unassembled WGS sequence"/>
</dbReference>
<evidence type="ECO:0000313" key="2">
    <source>
        <dbReference type="EMBL" id="MBD3905402.1"/>
    </source>
</evidence>
<evidence type="ECO:0000313" key="3">
    <source>
        <dbReference type="EMBL" id="MCC9036873.1"/>
    </source>
</evidence>
<evidence type="ECO:0000313" key="5">
    <source>
        <dbReference type="Proteomes" id="UP001107960"/>
    </source>
</evidence>
<evidence type="ECO:0000313" key="4">
    <source>
        <dbReference type="Proteomes" id="UP000603715"/>
    </source>
</evidence>
<accession>A0A9Q3UZJ0</accession>
<proteinExistence type="predicted"/>
<sequence>MTSAVLLQNCIQRDDDLSTSHISSDMINDNTMMRSDSAGSRGETLYPDPPDEPDEPVRDGDNWRQIKK</sequence>